<comment type="caution">
    <text evidence="1">The sequence shown here is derived from an EMBL/GenBank/DDBJ whole genome shotgun (WGS) entry which is preliminary data.</text>
</comment>
<gene>
    <name evidence="1" type="ORF">CHM34_08465</name>
</gene>
<organism evidence="1 2">
    <name type="scientific">Paludifilum halophilum</name>
    <dbReference type="NCBI Taxonomy" id="1642702"/>
    <lineage>
        <taxon>Bacteria</taxon>
        <taxon>Bacillati</taxon>
        <taxon>Bacillota</taxon>
        <taxon>Bacilli</taxon>
        <taxon>Bacillales</taxon>
        <taxon>Thermoactinomycetaceae</taxon>
        <taxon>Paludifilum</taxon>
    </lineage>
</organism>
<dbReference type="AlphaFoldDB" id="A0A235B747"/>
<evidence type="ECO:0000313" key="2">
    <source>
        <dbReference type="Proteomes" id="UP000215459"/>
    </source>
</evidence>
<proteinExistence type="predicted"/>
<keyword evidence="2" id="KW-1185">Reference proteome</keyword>
<evidence type="ECO:0000313" key="1">
    <source>
        <dbReference type="EMBL" id="OYD08133.1"/>
    </source>
</evidence>
<reference evidence="1 2" key="1">
    <citation type="submission" date="2017-07" db="EMBL/GenBank/DDBJ databases">
        <title>The genome sequence of Paludifilum halophilum highlights mechanisms for microbial adaptation to high salt environemnts.</title>
        <authorList>
            <person name="Belbahri L."/>
        </authorList>
    </citation>
    <scope>NUCLEOTIDE SEQUENCE [LARGE SCALE GENOMIC DNA]</scope>
    <source>
        <strain evidence="1 2">DSM 102817</strain>
    </source>
</reference>
<protein>
    <submittedName>
        <fullName evidence="1">Uncharacterized protein</fullName>
    </submittedName>
</protein>
<sequence length="104" mass="12168">MVALFDPTSFIIGMFKTRTTRRIYSRTFRETKPKEKILHDYAEESKNIISSLKTSLHWTKPLLSLQREVTMIKLALNIQSMDFDPEKKSGISAYPITITFRIKK</sequence>
<accession>A0A235B747</accession>
<name>A0A235B747_9BACL</name>
<dbReference type="EMBL" id="NOWF01000004">
    <property type="protein sequence ID" value="OYD08133.1"/>
    <property type="molecule type" value="Genomic_DNA"/>
</dbReference>
<dbReference type="Proteomes" id="UP000215459">
    <property type="component" value="Unassembled WGS sequence"/>
</dbReference>